<dbReference type="SUPFAM" id="SSF160904">
    <property type="entry name" value="Jann2411-like"/>
    <property type="match status" value="1"/>
</dbReference>
<dbReference type="AlphaFoldDB" id="A0AAU7XDG3"/>
<dbReference type="EMBL" id="CP158568">
    <property type="protein sequence ID" value="XBY45870.1"/>
    <property type="molecule type" value="Genomic_DNA"/>
</dbReference>
<dbReference type="InterPro" id="IPR021005">
    <property type="entry name" value="Znf_CGNR"/>
</dbReference>
<dbReference type="RefSeq" id="WP_407050965.1">
    <property type="nucleotide sequence ID" value="NZ_CP158568.1"/>
</dbReference>
<feature type="region of interest" description="Disordered" evidence="1">
    <location>
        <begin position="1"/>
        <end position="23"/>
    </location>
</feature>
<dbReference type="KEGG" id="mflg:ABS361_06370"/>
<feature type="domain" description="Zinc finger CGNR" evidence="2">
    <location>
        <begin position="158"/>
        <end position="201"/>
    </location>
</feature>
<accession>A0AAU7XDG3</accession>
<dbReference type="PANTHER" id="PTHR35525:SF3">
    <property type="entry name" value="BLL6575 PROTEIN"/>
    <property type="match status" value="1"/>
</dbReference>
<dbReference type="Pfam" id="PF07336">
    <property type="entry name" value="ABATE"/>
    <property type="match status" value="1"/>
</dbReference>
<dbReference type="InterPro" id="IPR010852">
    <property type="entry name" value="ABATE"/>
</dbReference>
<evidence type="ECO:0000256" key="1">
    <source>
        <dbReference type="SAM" id="MobiDB-lite"/>
    </source>
</evidence>
<protein>
    <submittedName>
        <fullName evidence="3">CGNR zinc finger domain-containing protein</fullName>
    </submittedName>
</protein>
<evidence type="ECO:0000259" key="2">
    <source>
        <dbReference type="Pfam" id="PF11706"/>
    </source>
</evidence>
<dbReference type="Gene3D" id="1.10.3300.10">
    <property type="entry name" value="Jann2411-like domain"/>
    <property type="match status" value="1"/>
</dbReference>
<dbReference type="InterPro" id="IPR023286">
    <property type="entry name" value="ABATE_dom_sf"/>
</dbReference>
<reference evidence="3" key="1">
    <citation type="submission" date="2024-06" db="EMBL/GenBank/DDBJ databases">
        <title>Methylostella associata gen. nov., sp. nov., a novel Ancalomicrobiaceae-affiliated facultatively methylotrophic bacteria that feed on methanotrophs of the genus Methylococcus.</title>
        <authorList>
            <person name="Saltykova V."/>
            <person name="Danilova O.V."/>
            <person name="Oshkin I.Y."/>
            <person name="Belova S.E."/>
            <person name="Pimenov N.V."/>
            <person name="Dedysh S.N."/>
        </authorList>
    </citation>
    <scope>NUCLEOTIDE SEQUENCE</scope>
    <source>
        <strain evidence="3">S20</strain>
    </source>
</reference>
<proteinExistence type="predicted"/>
<dbReference type="PANTHER" id="PTHR35525">
    <property type="entry name" value="BLL6575 PROTEIN"/>
    <property type="match status" value="1"/>
</dbReference>
<dbReference type="Pfam" id="PF11706">
    <property type="entry name" value="zf-CGNR"/>
    <property type="match status" value="1"/>
</dbReference>
<sequence>MTTAAASTATTDEPDEKPARGDFRDGVPFLGGRLWIDLVNTRPVLGSPPEPVDLIATPADFARWTALAGIGTPGEADHARSHKLRAAFDTLFETMSAGGPPEGAALDTVERSLADVRLGLDLVHSEDGLKVVERLDGGPLDALAVDFARFVCDYEAPRLKRCANPACSMVFYDQGKNNRRRWCTMSLCGNRDKVARFRSRHGRDG</sequence>
<organism evidence="3">
    <name type="scientific">Methyloraptor flagellatus</name>
    <dbReference type="NCBI Taxonomy" id="3162530"/>
    <lineage>
        <taxon>Bacteria</taxon>
        <taxon>Pseudomonadati</taxon>
        <taxon>Pseudomonadota</taxon>
        <taxon>Alphaproteobacteria</taxon>
        <taxon>Hyphomicrobiales</taxon>
        <taxon>Ancalomicrobiaceae</taxon>
        <taxon>Methyloraptor</taxon>
    </lineage>
</organism>
<name>A0AAU7XDG3_9HYPH</name>
<evidence type="ECO:0000313" key="3">
    <source>
        <dbReference type="EMBL" id="XBY45870.1"/>
    </source>
</evidence>
<gene>
    <name evidence="3" type="ORF">ABS361_06370</name>
</gene>
<feature type="compositionally biased region" description="Low complexity" evidence="1">
    <location>
        <begin position="1"/>
        <end position="11"/>
    </location>
</feature>